<dbReference type="PANTHER" id="PTHR10137:SF0">
    <property type="entry name" value="V-TYPE PROTON ATPASE SUBUNIT C"/>
    <property type="match status" value="1"/>
</dbReference>
<dbReference type="GO" id="GO:0046961">
    <property type="term" value="F:proton-transporting ATPase activity, rotational mechanism"/>
    <property type="evidence" value="ECO:0007669"/>
    <property type="project" value="InterPro"/>
</dbReference>
<dbReference type="PANTHER" id="PTHR10137">
    <property type="entry name" value="V-TYPE PROTON ATPASE SUBUNIT C"/>
    <property type="match status" value="1"/>
</dbReference>
<evidence type="ECO:0000313" key="7">
    <source>
        <dbReference type="EMBL" id="ODV88183.1"/>
    </source>
</evidence>
<comment type="function">
    <text evidence="5">Subunit of the V1 complex of vacuolar(H+)-ATPase (V-ATPase), a multisubunit enzyme composed of a peripheral complex (V1) that hydrolyzes ATP and a membrane integral complex (V0) that translocates protons. V-ATPase is responsible for acidifying and maintaining the pH of intracellular compartments. Subunit C is necessary for the assembly of the catalytic sector of the enzyme and is likely to have a specific function in its catalytic activity. Reversibly leaves the enzyme after glucose depletion, causing the catalytic subcomplex V1 to detach from the V0 section.</text>
</comment>
<evidence type="ECO:0000256" key="5">
    <source>
        <dbReference type="ARBA" id="ARBA00053565"/>
    </source>
</evidence>
<dbReference type="SUPFAM" id="SSF118203">
    <property type="entry name" value="Vacuolar ATP synthase subunit C"/>
    <property type="match status" value="1"/>
</dbReference>
<dbReference type="Gene3D" id="3.30.70.100">
    <property type="match status" value="1"/>
</dbReference>
<dbReference type="GO" id="GO:0000221">
    <property type="term" value="C:vacuolar proton-transporting V-type ATPase, V1 domain"/>
    <property type="evidence" value="ECO:0007669"/>
    <property type="project" value="TreeGrafter"/>
</dbReference>
<dbReference type="EMBL" id="KV453847">
    <property type="protein sequence ID" value="ODV88183.1"/>
    <property type="molecule type" value="Genomic_DNA"/>
</dbReference>
<comment type="subunit">
    <text evidence="6">V-ATPase is a heteromultimeric enzyme composed of a peripheral catalytic V1 complex (components A to H) attached to an integral membrane V0 proton pore complex.</text>
</comment>
<dbReference type="FunFam" id="3.30.70.100:FF:000002">
    <property type="entry name" value="V-type proton ATPase subunit C"/>
    <property type="match status" value="1"/>
</dbReference>
<dbReference type="AlphaFoldDB" id="A0A1E4T8Y3"/>
<evidence type="ECO:0000256" key="2">
    <source>
        <dbReference type="ARBA" id="ARBA00022448"/>
    </source>
</evidence>
<comment type="function">
    <text evidence="6">Subunit of the V1 complex of vacuolar(H+)-ATPase (V-ATPase), a multisubunit enzyme composed of a peripheral complex (V1) that hydrolyzes ATP and a membrane integral complex (V0) that translocates protons. V-ATPase is responsible for acidifying and maintaining the pH of intracellular compartments and in some cell types, is targeted to the plasma membrane, where it is responsible for acidifying the extracellular environment. Subunit C is necessary for the assembly of the catalytic sector of the enzyme and is likely to have a specific function in its catalytic activity.</text>
</comment>
<evidence type="ECO:0000256" key="4">
    <source>
        <dbReference type="ARBA" id="ARBA00023065"/>
    </source>
</evidence>
<sequence>MSEPIASYLLVSLPKSTSTDPPLSRWLEKNINGGSVEVTEYKLPTFKVGTLDSLVLQSEELGKIDQQLTGSIGKVLDIINSLHQSDSNKQKIDGKTVDLYFETFTWNSSRFRLDKSIEELIKLISNEALNVDNDLRSNYSSYNQSKSALTAIQRKQTGDLSVKSLHDIVKAEHFVLNSEHLQTVLLAIPKSMKESFLNSYESLTEFVVPRSGLLIAEDSEYYLYSVTLFKKYASKFLSAARDLKWVPRDFEYSESTITQLKNEFQLASKEESNLKNDLTRLSKSAYSEIVSSWCHIKLLRAFVESVLRYGLPPDFYCFILKLSNAKAIEKSKSELIDRFGYLGGAAFDMDKSGKVSKDSKLHEYASLVDQDYEPFVMYEVELY</sequence>
<name>A0A1E4T8Y3_9ASCO</name>
<dbReference type="InterPro" id="IPR004907">
    <property type="entry name" value="ATPase_V1-cplx_csu"/>
</dbReference>
<evidence type="ECO:0000313" key="8">
    <source>
        <dbReference type="Proteomes" id="UP000094801"/>
    </source>
</evidence>
<reference evidence="8" key="1">
    <citation type="submission" date="2016-04" db="EMBL/GenBank/DDBJ databases">
        <title>Comparative genomics of biotechnologically important yeasts.</title>
        <authorList>
            <consortium name="DOE Joint Genome Institute"/>
            <person name="Riley R."/>
            <person name="Haridas S."/>
            <person name="Wolfe K.H."/>
            <person name="Lopes M.R."/>
            <person name="Hittinger C.T."/>
            <person name="Goker M."/>
            <person name="Salamov A."/>
            <person name="Wisecaver J."/>
            <person name="Long T.M."/>
            <person name="Aerts A.L."/>
            <person name="Barry K."/>
            <person name="Choi C."/>
            <person name="Clum A."/>
            <person name="Coughlan A.Y."/>
            <person name="Deshpande S."/>
            <person name="Douglass A.P."/>
            <person name="Hanson S.J."/>
            <person name="Klenk H.-P."/>
            <person name="Labutti K."/>
            <person name="Lapidus A."/>
            <person name="Lindquist E."/>
            <person name="Lipzen A."/>
            <person name="Meier-Kolthoff J.P."/>
            <person name="Ohm R.A."/>
            <person name="Otillar R.P."/>
            <person name="Pangilinan J."/>
            <person name="Peng Y."/>
            <person name="Rokas A."/>
            <person name="Rosa C.A."/>
            <person name="Scheuner C."/>
            <person name="Sibirny A.A."/>
            <person name="Slot J.C."/>
            <person name="Stielow J.B."/>
            <person name="Sun H."/>
            <person name="Kurtzman C.P."/>
            <person name="Blackwell M."/>
            <person name="Grigoriev I.V."/>
            <person name="Jeffries T.W."/>
        </authorList>
    </citation>
    <scope>NUCLEOTIDE SEQUENCE [LARGE SCALE GENOMIC DNA]</scope>
    <source>
        <strain evidence="8">NRRL YB-2248</strain>
    </source>
</reference>
<evidence type="ECO:0000256" key="3">
    <source>
        <dbReference type="ARBA" id="ARBA00022781"/>
    </source>
</evidence>
<gene>
    <name evidence="7" type="ORF">CANARDRAFT_26334</name>
</gene>
<keyword evidence="2 6" id="KW-0813">Transport</keyword>
<comment type="similarity">
    <text evidence="1 6">Belongs to the V-ATPase C subunit family.</text>
</comment>
<protein>
    <recommendedName>
        <fullName evidence="6">V-type proton ATPase subunit C</fullName>
    </recommendedName>
</protein>
<evidence type="ECO:0000256" key="6">
    <source>
        <dbReference type="RuleBase" id="RU364010"/>
    </source>
</evidence>
<dbReference type="OrthoDB" id="6605928at2759"/>
<organism evidence="7 8">
    <name type="scientific">[Candida] arabinofermentans NRRL YB-2248</name>
    <dbReference type="NCBI Taxonomy" id="983967"/>
    <lineage>
        <taxon>Eukaryota</taxon>
        <taxon>Fungi</taxon>
        <taxon>Dikarya</taxon>
        <taxon>Ascomycota</taxon>
        <taxon>Saccharomycotina</taxon>
        <taxon>Pichiomycetes</taxon>
        <taxon>Pichiales</taxon>
        <taxon>Pichiaceae</taxon>
        <taxon>Ogataea</taxon>
        <taxon>Ogataea/Candida clade</taxon>
    </lineage>
</organism>
<keyword evidence="3 6" id="KW-0375">Hydrogen ion transport</keyword>
<dbReference type="Proteomes" id="UP000094801">
    <property type="component" value="Unassembled WGS sequence"/>
</dbReference>
<dbReference type="Pfam" id="PF03223">
    <property type="entry name" value="V-ATPase_C"/>
    <property type="match status" value="1"/>
</dbReference>
<proteinExistence type="inferred from homology"/>
<dbReference type="STRING" id="983967.A0A1E4T8Y3"/>
<accession>A0A1E4T8Y3</accession>
<keyword evidence="4 6" id="KW-0406">Ion transport</keyword>
<dbReference type="Gene3D" id="3.30.70.1180">
    <property type="entry name" value="Vacuolar atp synthase subunit c, domain 1"/>
    <property type="match status" value="1"/>
</dbReference>
<dbReference type="InterPro" id="IPR036132">
    <property type="entry name" value="Vac_ATP_synth_c_sf"/>
</dbReference>
<keyword evidence="8" id="KW-1185">Reference proteome</keyword>
<dbReference type="CDD" id="cd14785">
    <property type="entry name" value="V-ATPase_C"/>
    <property type="match status" value="1"/>
</dbReference>
<evidence type="ECO:0000256" key="1">
    <source>
        <dbReference type="ARBA" id="ARBA00006138"/>
    </source>
</evidence>
<dbReference type="Gene3D" id="1.20.1460.10">
    <property type="entry name" value="subunit c (vma5p) of the yeast v-atpase, domain 2"/>
    <property type="match status" value="1"/>
</dbReference>